<name>A0AA88V7X7_9ASTE</name>
<evidence type="ECO:0000256" key="1">
    <source>
        <dbReference type="SAM" id="Phobius"/>
    </source>
</evidence>
<dbReference type="Pfam" id="PF11721">
    <property type="entry name" value="Malectin"/>
    <property type="match status" value="1"/>
</dbReference>
<reference evidence="3" key="1">
    <citation type="submission" date="2022-12" db="EMBL/GenBank/DDBJ databases">
        <title>Draft genome assemblies for two species of Escallonia (Escalloniales).</title>
        <authorList>
            <person name="Chanderbali A."/>
            <person name="Dervinis C."/>
            <person name="Anghel I."/>
            <person name="Soltis D."/>
            <person name="Soltis P."/>
            <person name="Zapata F."/>
        </authorList>
    </citation>
    <scope>NUCLEOTIDE SEQUENCE</scope>
    <source>
        <strain evidence="3">UCBG64.0493</strain>
        <tissue evidence="3">Leaf</tissue>
    </source>
</reference>
<feature type="transmembrane region" description="Helical" evidence="1">
    <location>
        <begin position="250"/>
        <end position="273"/>
    </location>
</feature>
<dbReference type="FunFam" id="2.60.120.430:FF:000004">
    <property type="entry name" value="Putative leucine-rich repeat receptor-like serine/threonine-protein kinase"/>
    <property type="match status" value="1"/>
</dbReference>
<evidence type="ECO:0000313" key="3">
    <source>
        <dbReference type="EMBL" id="KAK3003672.1"/>
    </source>
</evidence>
<accession>A0AA88V7X7</accession>
<dbReference type="PANTHER" id="PTHR34081">
    <property type="entry name" value="MALECTIN DOMAIN-CONTAINING PROTEIN"/>
    <property type="match status" value="1"/>
</dbReference>
<evidence type="ECO:0000259" key="2">
    <source>
        <dbReference type="Pfam" id="PF11721"/>
    </source>
</evidence>
<dbReference type="AlphaFoldDB" id="A0AA88V7X7"/>
<keyword evidence="1" id="KW-1133">Transmembrane helix</keyword>
<feature type="domain" description="Malectin" evidence="2">
    <location>
        <begin position="51"/>
        <end position="234"/>
    </location>
</feature>
<comment type="caution">
    <text evidence="3">The sequence shown here is derived from an EMBL/GenBank/DDBJ whole genome shotgun (WGS) entry which is preliminary data.</text>
</comment>
<keyword evidence="1" id="KW-0812">Transmembrane</keyword>
<dbReference type="EMBL" id="JAVXUP010002380">
    <property type="protein sequence ID" value="KAK3003672.1"/>
    <property type="molecule type" value="Genomic_DNA"/>
</dbReference>
<organism evidence="3 4">
    <name type="scientific">Escallonia herrerae</name>
    <dbReference type="NCBI Taxonomy" id="1293975"/>
    <lineage>
        <taxon>Eukaryota</taxon>
        <taxon>Viridiplantae</taxon>
        <taxon>Streptophyta</taxon>
        <taxon>Embryophyta</taxon>
        <taxon>Tracheophyta</taxon>
        <taxon>Spermatophyta</taxon>
        <taxon>Magnoliopsida</taxon>
        <taxon>eudicotyledons</taxon>
        <taxon>Gunneridae</taxon>
        <taxon>Pentapetalae</taxon>
        <taxon>asterids</taxon>
        <taxon>campanulids</taxon>
        <taxon>Escalloniales</taxon>
        <taxon>Escalloniaceae</taxon>
        <taxon>Escallonia</taxon>
    </lineage>
</organism>
<dbReference type="Proteomes" id="UP001188597">
    <property type="component" value="Unassembled WGS sequence"/>
</dbReference>
<gene>
    <name evidence="3" type="ORF">RJ639_018369</name>
</gene>
<sequence>MKIDLSYNNFSDSSVPLDYCPETLNLYRSFSGRNNSVLGRCLSPCSTDMYALHINCGGSTTTIGKTTYEADQNSAGEAKYNPSPRNWGTSSTGQFWDRRTTSNEYIAKNVYVLRMSDSELYTTARLSPLSLTYYARCLANGNYTVTLHFAEIIFRDSRSYQSLGRRVFDVYIQAERKLKDFDIKNEAQGVDKAVKRIFKAVVSDKILEIRFQYTGKGTTTIPVSGIYGLLVSAISIESDFKPPDNRKKKIIIAIGVSASGLCLILSLIGIAWWSGHLGGRRSRSRSREQGIVTLPSQYSLVRKEVPKFYYHCGNMNCSLR</sequence>
<dbReference type="Gene3D" id="2.60.120.430">
    <property type="entry name" value="Galactose-binding lectin"/>
    <property type="match status" value="1"/>
</dbReference>
<proteinExistence type="predicted"/>
<keyword evidence="4" id="KW-1185">Reference proteome</keyword>
<protein>
    <recommendedName>
        <fullName evidence="2">Malectin domain-containing protein</fullName>
    </recommendedName>
</protein>
<keyword evidence="1" id="KW-0472">Membrane</keyword>
<dbReference type="InterPro" id="IPR021720">
    <property type="entry name" value="Malectin_dom"/>
</dbReference>
<evidence type="ECO:0000313" key="4">
    <source>
        <dbReference type="Proteomes" id="UP001188597"/>
    </source>
</evidence>
<dbReference type="PANTHER" id="PTHR34081:SF1">
    <property type="entry name" value="MALECTIN, LEUCINE-RICH REPEAT DOMAIN, L DOMAIN-LIKE PROTEIN-RELATED"/>
    <property type="match status" value="1"/>
</dbReference>